<dbReference type="Pfam" id="PF03659">
    <property type="entry name" value="Glyco_hydro_71"/>
    <property type="match status" value="1"/>
</dbReference>
<proteinExistence type="predicted"/>
<accession>A0A9X2YGE1</accession>
<dbReference type="EMBL" id="CP092427">
    <property type="protein sequence ID" value="ULP38227.2"/>
    <property type="molecule type" value="Genomic_DNA"/>
</dbReference>
<evidence type="ECO:0000313" key="4">
    <source>
        <dbReference type="Proteomes" id="UP001140272"/>
    </source>
</evidence>
<reference evidence="2" key="3">
    <citation type="submission" date="2022-08" db="EMBL/GenBank/DDBJ databases">
        <title>Whole genome sequencing of non-tuberculosis mycobacteria type-strains.</title>
        <authorList>
            <person name="Igarashi Y."/>
            <person name="Osugi A."/>
            <person name="Mitarai S."/>
        </authorList>
    </citation>
    <scope>NUCLEOTIDE SEQUENCE</scope>
    <source>
        <strain evidence="2">JCM 16372</strain>
    </source>
</reference>
<dbReference type="CDD" id="cd11577">
    <property type="entry name" value="GH71"/>
    <property type="match status" value="1"/>
</dbReference>
<dbReference type="AlphaFoldDB" id="A0A9X2YGE1"/>
<evidence type="ECO:0000313" key="1">
    <source>
        <dbReference type="EMBL" id="MCV7073462.1"/>
    </source>
</evidence>
<keyword evidence="3" id="KW-1185">Reference proteome</keyword>
<dbReference type="InterPro" id="IPR005197">
    <property type="entry name" value="Glyco_hydro_71"/>
</dbReference>
<reference evidence="1" key="1">
    <citation type="submission" date="2020-07" db="EMBL/GenBank/DDBJ databases">
        <authorList>
            <person name="Pettersson B.M.F."/>
            <person name="Behra P.R.K."/>
            <person name="Ramesh M."/>
            <person name="Das S."/>
            <person name="Dasgupta S."/>
            <person name="Kirsebom L.A."/>
        </authorList>
    </citation>
    <scope>NUCLEOTIDE SEQUENCE</scope>
    <source>
        <strain evidence="1">DSM 45406</strain>
    </source>
</reference>
<reference evidence="1" key="2">
    <citation type="journal article" date="2022" name="BMC Genomics">
        <title>Comparative genome analysis of mycobacteria focusing on tRNA and non-coding RNA.</title>
        <authorList>
            <person name="Behra P.R.K."/>
            <person name="Pettersson B.M.F."/>
            <person name="Ramesh M."/>
            <person name="Das S."/>
            <person name="Dasgupta S."/>
            <person name="Kirsebom L.A."/>
        </authorList>
    </citation>
    <scope>NUCLEOTIDE SEQUENCE</scope>
    <source>
        <strain evidence="1">DSM 45406</strain>
    </source>
</reference>
<evidence type="ECO:0000313" key="2">
    <source>
        <dbReference type="EMBL" id="ULP38227.2"/>
    </source>
</evidence>
<dbReference type="Proteomes" id="UP001140272">
    <property type="component" value="Unassembled WGS sequence"/>
</dbReference>
<dbReference type="GO" id="GO:0051118">
    <property type="term" value="F:glucan endo-1,3-alpha-glucosidase activity"/>
    <property type="evidence" value="ECO:0007669"/>
    <property type="project" value="InterPro"/>
</dbReference>
<dbReference type="RefSeq" id="WP_052428759.1">
    <property type="nucleotide sequence ID" value="NZ_CP092427.2"/>
</dbReference>
<sequence length="487" mass="53102">MAAGVVAVLLVLVVIAVSAALPTTETLRSLSTPYLPFDLSTEPSAKKVLAHYMPNFPVSIDNKPSATDYYTAEYLSPTGEGGLHSSYGGYLRDRPLPRGPLADPDWRNLDLRTEISQAKSVGIDGFAVDVIMPRSPPSLWSDVPTRLLDTAAAQGNFTILPTADMAGPLQGMSARDLASEFAVYLRSPASFRLEDGRPVLGAFYAEAKPAQFWRDVLTALKDLIQLDVAFVPTFLDAPTHLSDFAPFSYGFSTWGGRNPEAVPTVPAGQSYPVDLTRRSHALGKIWMQSIAYQDSRPKSAQFEESQNGQTSRQAWQVAVQEQADWVQLVTWNDYSENTQFAPSLKSGWRLLDMNAYFISLFKYGAAPEIVRDAVYVSYRTQPADAPMTYPESRPMRVVPGTPAARDSVELVSFAVAPSTLRLHIGPETASCDVPAGVGVCQFALRPGLIRASMWRGGNCVFTTMSTIPVTTAPLVQDLHYVLVGGLR</sequence>
<dbReference type="Gene3D" id="3.20.20.80">
    <property type="entry name" value="Glycosidases"/>
    <property type="match status" value="1"/>
</dbReference>
<dbReference type="Proteomes" id="UP001055159">
    <property type="component" value="Chromosome"/>
</dbReference>
<protein>
    <submittedName>
        <fullName evidence="2">Glycoside hydrolase family 71 protein</fullName>
    </submittedName>
</protein>
<keyword evidence="2" id="KW-0378">Hydrolase</keyword>
<gene>
    <name evidence="1" type="ORF">H7H73_27255</name>
    <name evidence="2" type="ORF">MJO55_07310</name>
</gene>
<name>A0A9X2YGE1_9MYCO</name>
<dbReference type="EMBL" id="JACKRN010000872">
    <property type="protein sequence ID" value="MCV7073462.1"/>
    <property type="molecule type" value="Genomic_DNA"/>
</dbReference>
<organism evidence="1 4">
    <name type="scientific">Mycolicibacterium rufum</name>
    <dbReference type="NCBI Taxonomy" id="318424"/>
    <lineage>
        <taxon>Bacteria</taxon>
        <taxon>Bacillati</taxon>
        <taxon>Actinomycetota</taxon>
        <taxon>Actinomycetes</taxon>
        <taxon>Mycobacteriales</taxon>
        <taxon>Mycobacteriaceae</taxon>
        <taxon>Mycolicibacterium</taxon>
    </lineage>
</organism>
<evidence type="ECO:0000313" key="3">
    <source>
        <dbReference type="Proteomes" id="UP001055159"/>
    </source>
</evidence>